<accession>A0A1S2VEK9</accession>
<proteinExistence type="predicted"/>
<evidence type="ECO:0000313" key="1">
    <source>
        <dbReference type="EMBL" id="OIN56338.1"/>
    </source>
</evidence>
<comment type="caution">
    <text evidence="1">The sequence shown here is derived from an EMBL/GenBank/DDBJ whole genome shotgun (WGS) entry which is preliminary data.</text>
</comment>
<reference evidence="1 2" key="1">
    <citation type="submission" date="2016-10" db="EMBL/GenBank/DDBJ databases">
        <title>Arsenicibacter rosenii gen. nov., sp. nov., an efficient arsenic-methylating bacterium isolated from an arsenic-contaminated paddy soil.</title>
        <authorList>
            <person name="Huang K."/>
        </authorList>
    </citation>
    <scope>NUCLEOTIDE SEQUENCE [LARGE SCALE GENOMIC DNA]</scope>
    <source>
        <strain evidence="1 2">SM-1</strain>
    </source>
</reference>
<keyword evidence="2" id="KW-1185">Reference proteome</keyword>
<evidence type="ECO:0000313" key="2">
    <source>
        <dbReference type="Proteomes" id="UP000181790"/>
    </source>
</evidence>
<dbReference type="Proteomes" id="UP000181790">
    <property type="component" value="Unassembled WGS sequence"/>
</dbReference>
<sequence length="157" mass="17914">MSALASVCYCKIFFASCNADAENIIFTPNAHFLPIDNTFTKQQIRTNKLIDHCINPTAMASPLTNYSVEMEESGLSGWVNYREPFISLRFAYEHFFKSVVIFVPGNDQWAFYCRGAKSRQASDRRAEIMIRIADEVRRQHAPQAAVKISDFGIELTY</sequence>
<dbReference type="AlphaFoldDB" id="A0A1S2VEK9"/>
<protein>
    <submittedName>
        <fullName evidence="1">Uncharacterized protein</fullName>
    </submittedName>
</protein>
<dbReference type="EMBL" id="MORL01000024">
    <property type="protein sequence ID" value="OIN56338.1"/>
    <property type="molecule type" value="Genomic_DNA"/>
</dbReference>
<gene>
    <name evidence="1" type="ORF">BLX24_25250</name>
</gene>
<name>A0A1S2VEK9_9BACT</name>
<organism evidence="1 2">
    <name type="scientific">Arsenicibacter rosenii</name>
    <dbReference type="NCBI Taxonomy" id="1750698"/>
    <lineage>
        <taxon>Bacteria</taxon>
        <taxon>Pseudomonadati</taxon>
        <taxon>Bacteroidota</taxon>
        <taxon>Cytophagia</taxon>
        <taxon>Cytophagales</taxon>
        <taxon>Spirosomataceae</taxon>
        <taxon>Arsenicibacter</taxon>
    </lineage>
</organism>